<evidence type="ECO:0000256" key="5">
    <source>
        <dbReference type="ARBA" id="ARBA00023054"/>
    </source>
</evidence>
<dbReference type="GO" id="GO:0051231">
    <property type="term" value="P:spindle elongation"/>
    <property type="evidence" value="ECO:0007669"/>
    <property type="project" value="TreeGrafter"/>
</dbReference>
<gene>
    <name evidence="10" type="ORF">AMAG_09963</name>
</gene>
<sequence>MSSPPRIRKRSSVTFMERSPPAPRPSSVVSSVSLCTPDVNMTPTSTPATSRASSPLLQPAIPPTVCKRGSMTSLADSSVNKNTSENIKVVVRFRPQSELEIANNGKPAVRVDASGRSVELQQADGTWTPFTFDRVFTERDSQNALYEYAARKTVDDVLEGYNGTVFAYGQTGSGKTYTMMGPSVDSEEHRGMIPRIAEHLFERIAQAPETIQFKVQVSVMEIYNENIRDLLSLKSGFLKICGGGKNGRLVHVKNLSEIEVTSAAEFLQILKDGQSQRAVASTNMNAESSRSHLIVILLVHHKDLETDKALVGQLSLIDLAGSEKIGKTGATGLTLAEGKKINLSLLTLGRVINALAEGTPAPYRDSKLTYLLKESLGGNSRTTLIVNASPSSWNREETRQTLQFAASAKTIKNKATINKELSVASLKKLLDQAEVRIAEYKKHIAALQEALGKSEEAWVVADDMTEHELTLSEVDKSVSSELEQAHARIEELEFMVAKLQDTIADLKAPLVDALSNDGTSTGYVSHDEHTAALAEIERLHGEIIELEDQVEFLTNNHTSEMWACDADYERKHVTDKAEIVLLQPQLDRESKNRLVTAEAKRQELESTVANLQAALEAHQQEAERVAQEMSTTRAGAKAIDQARQENAVKQAQLEDELAASQKRIVELEERAAEVARATELERITTQQCTLELKAQVAEFERAAQTQRDAIEAGAQELEAVHAAETMRLESCLVVSQQRVHELEVLSTDLKSSIEMERAMGKKRAQELEEQAVDFSRLKMELTAAQLHMRDLETHTAEMNRAFEQERAESEQRVRDLEAQIADLDEVVKIERTAGQVRVHDLEQQIAVLESTAAETHAMTQALSREIEARVGQIEEDAAEKARLWSELAAHQQHKRELEVHAEELEAEQVRLKNDLVMAQDCILNLEERVANVQHTIDLERVKHQQSMLDLKAQVTEIERTTESEREENQVRVRELNEAHAAKRLQLESDLAMIQQCMHDLKKRAANLEHNIEVEHATSQYRAQELEAQATECARLESELDVAQARILDLETRSADLALTADRDRAANQQRVRVLEEQVAVLKDAQNCERKANQTRVRALEARGAELEQQLEQARTASQELSRDINVHAAEQARLESELTVHQERQHVLETQLTELHSTLNQERAVNTQRVIDLDTLVAKYMAATEQEHATDQLQTRGLAALGAQLKAHIAERSRLKSEIAAHQQRVRDLESIAGDLQRSLEAEHAKNKQHAHELGVHAATHAHLQSELAAKQEQVHGLEAQVAQLKQVAAMERDESQKRVRDLEDHTAMLEYQQAQLQSELAMHQVHFRELEQEKNVLECAAASERAEIAKCQSRIRELEQQRVDLQHTAELERAASKQQVRELKQTVAMAHTSNQEYMRSLETQIAELERKIEVERETRAAVVSRMRAEHATEQALLASDLDGKQQRLRDLEKTAAELTRTLDLERATNQQSSLGLEDQNAKIAQLELKLTEMSQEARDMTMRAVDLEHELRQERAEKRDRPVRDVEIQRDRITLDLAASRKCAQEPEIRSVKREVVASAAQAHVSLSLEEKKEMLRIQYRIQIDAIWAHVKPNAVCVPRLVVDQTKETALAAFAGNDSAMKAIYAEILDREADRVKDLVSQCYGNCAHCNRFLCRLQAGHCRNGRNGANRVTHDCGNCCPARCQICSAQCVGARDDHGSDHLCKQHLEDVPCHVCKWCGALSVTHASPDVMEGHDCNQCCAMICQVCPLPCAGIRNKHTNSGHWCKQHIRQQN</sequence>
<dbReference type="GO" id="GO:0003777">
    <property type="term" value="F:microtubule motor activity"/>
    <property type="evidence" value="ECO:0007669"/>
    <property type="project" value="InterPro"/>
</dbReference>
<dbReference type="STRING" id="578462.A0A0L0SQ15"/>
<keyword evidence="5 7" id="KW-0175">Coiled coil</keyword>
<dbReference type="EMBL" id="GG745345">
    <property type="protein sequence ID" value="KNE64606.1"/>
    <property type="molecule type" value="Genomic_DNA"/>
</dbReference>
<keyword evidence="11" id="KW-1185">Reference proteome</keyword>
<evidence type="ECO:0000313" key="10">
    <source>
        <dbReference type="EMBL" id="KNE64606.1"/>
    </source>
</evidence>
<dbReference type="OrthoDB" id="3176171at2759"/>
<reference evidence="10 11" key="1">
    <citation type="submission" date="2009-11" db="EMBL/GenBank/DDBJ databases">
        <title>Annotation of Allomyces macrogynus ATCC 38327.</title>
        <authorList>
            <consortium name="The Broad Institute Genome Sequencing Platform"/>
            <person name="Russ C."/>
            <person name="Cuomo C."/>
            <person name="Burger G."/>
            <person name="Gray M.W."/>
            <person name="Holland P.W.H."/>
            <person name="King N."/>
            <person name="Lang F.B.F."/>
            <person name="Roger A.J."/>
            <person name="Ruiz-Trillo I."/>
            <person name="Young S.K."/>
            <person name="Zeng Q."/>
            <person name="Gargeya S."/>
            <person name="Fitzgerald M."/>
            <person name="Haas B."/>
            <person name="Abouelleil A."/>
            <person name="Alvarado L."/>
            <person name="Arachchi H.M."/>
            <person name="Berlin A."/>
            <person name="Chapman S.B."/>
            <person name="Gearin G."/>
            <person name="Goldberg J."/>
            <person name="Griggs A."/>
            <person name="Gujja S."/>
            <person name="Hansen M."/>
            <person name="Heiman D."/>
            <person name="Howarth C."/>
            <person name="Larimer J."/>
            <person name="Lui A."/>
            <person name="MacDonald P.J.P."/>
            <person name="McCowen C."/>
            <person name="Montmayeur A."/>
            <person name="Murphy C."/>
            <person name="Neiman D."/>
            <person name="Pearson M."/>
            <person name="Priest M."/>
            <person name="Roberts A."/>
            <person name="Saif S."/>
            <person name="Shea T."/>
            <person name="Sisk P."/>
            <person name="Stolte C."/>
            <person name="Sykes S."/>
            <person name="Wortman J."/>
            <person name="Nusbaum C."/>
            <person name="Birren B."/>
        </authorList>
    </citation>
    <scope>NUCLEOTIDE SEQUENCE [LARGE SCALE GENOMIC DNA]</scope>
    <source>
        <strain evidence="10 11">ATCC 38327</strain>
    </source>
</reference>
<dbReference type="eggNOG" id="KOG0240">
    <property type="taxonomic scope" value="Eukaryota"/>
</dbReference>
<feature type="compositionally biased region" description="Basic residues" evidence="8">
    <location>
        <begin position="1"/>
        <end position="11"/>
    </location>
</feature>
<proteinExistence type="inferred from homology"/>
<feature type="coiled-coil region" evidence="7">
    <location>
        <begin position="947"/>
        <end position="1052"/>
    </location>
</feature>
<evidence type="ECO:0000259" key="9">
    <source>
        <dbReference type="PROSITE" id="PS50067"/>
    </source>
</evidence>
<feature type="coiled-coil region" evidence="7">
    <location>
        <begin position="1261"/>
        <end position="1518"/>
    </location>
</feature>
<feature type="coiled-coil region" evidence="7">
    <location>
        <begin position="887"/>
        <end position="921"/>
    </location>
</feature>
<comment type="subcellular location">
    <subcellularLocation>
        <location evidence="1">Cytoplasm</location>
    </subcellularLocation>
</comment>
<dbReference type="InterPro" id="IPR001752">
    <property type="entry name" value="Kinesin_motor_dom"/>
</dbReference>
<dbReference type="InterPro" id="IPR036961">
    <property type="entry name" value="Kinesin_motor_dom_sf"/>
</dbReference>
<dbReference type="GO" id="GO:0005524">
    <property type="term" value="F:ATP binding"/>
    <property type="evidence" value="ECO:0007669"/>
    <property type="project" value="UniProtKB-UniRule"/>
</dbReference>
<dbReference type="GO" id="GO:0005737">
    <property type="term" value="C:cytoplasm"/>
    <property type="evidence" value="ECO:0007669"/>
    <property type="project" value="UniProtKB-SubCell"/>
</dbReference>
<dbReference type="Gene3D" id="3.40.850.10">
    <property type="entry name" value="Kinesin motor domain"/>
    <property type="match status" value="1"/>
</dbReference>
<dbReference type="OMA" id="THIIACI"/>
<organism evidence="10 11">
    <name type="scientific">Allomyces macrogynus (strain ATCC 38327)</name>
    <name type="common">Allomyces javanicus var. macrogynus</name>
    <dbReference type="NCBI Taxonomy" id="578462"/>
    <lineage>
        <taxon>Eukaryota</taxon>
        <taxon>Fungi</taxon>
        <taxon>Fungi incertae sedis</taxon>
        <taxon>Blastocladiomycota</taxon>
        <taxon>Blastocladiomycetes</taxon>
        <taxon>Blastocladiales</taxon>
        <taxon>Blastocladiaceae</taxon>
        <taxon>Allomyces</taxon>
    </lineage>
</organism>
<evidence type="ECO:0000256" key="7">
    <source>
        <dbReference type="SAM" id="Coils"/>
    </source>
</evidence>
<evidence type="ECO:0000313" key="11">
    <source>
        <dbReference type="Proteomes" id="UP000054350"/>
    </source>
</evidence>
<feature type="domain" description="Kinesin motor" evidence="9">
    <location>
        <begin position="86"/>
        <end position="411"/>
    </location>
</feature>
<evidence type="ECO:0000256" key="6">
    <source>
        <dbReference type="PROSITE-ProRule" id="PRU00283"/>
    </source>
</evidence>
<dbReference type="Proteomes" id="UP000054350">
    <property type="component" value="Unassembled WGS sequence"/>
</dbReference>
<dbReference type="PANTHER" id="PTHR47969:SF15">
    <property type="entry name" value="CHROMOSOME-ASSOCIATED KINESIN KIF4A-RELATED"/>
    <property type="match status" value="1"/>
</dbReference>
<dbReference type="GO" id="GO:0008017">
    <property type="term" value="F:microtubule binding"/>
    <property type="evidence" value="ECO:0007669"/>
    <property type="project" value="InterPro"/>
</dbReference>
<feature type="binding site" evidence="6">
    <location>
        <begin position="169"/>
        <end position="176"/>
    </location>
    <ligand>
        <name>ATP</name>
        <dbReference type="ChEBI" id="CHEBI:30616"/>
    </ligand>
</feature>
<comment type="similarity">
    <text evidence="6">Belongs to the TRAFAC class myosin-kinesin ATPase superfamily. Kinesin family.</text>
</comment>
<dbReference type="PROSITE" id="PS50067">
    <property type="entry name" value="KINESIN_MOTOR_2"/>
    <property type="match status" value="1"/>
</dbReference>
<dbReference type="Pfam" id="PF00225">
    <property type="entry name" value="Kinesin"/>
    <property type="match status" value="1"/>
</dbReference>
<protein>
    <recommendedName>
        <fullName evidence="9">Kinesin motor domain-containing protein</fullName>
    </recommendedName>
</protein>
<dbReference type="GO" id="GO:0007018">
    <property type="term" value="P:microtubule-based movement"/>
    <property type="evidence" value="ECO:0007669"/>
    <property type="project" value="InterPro"/>
</dbReference>
<feature type="coiled-coil region" evidence="7">
    <location>
        <begin position="1089"/>
        <end position="1123"/>
    </location>
</feature>
<dbReference type="SUPFAM" id="SSF52540">
    <property type="entry name" value="P-loop containing nucleoside triphosphate hydrolases"/>
    <property type="match status" value="1"/>
</dbReference>
<reference evidence="11" key="2">
    <citation type="submission" date="2009-11" db="EMBL/GenBank/DDBJ databases">
        <title>The Genome Sequence of Allomyces macrogynus strain ATCC 38327.</title>
        <authorList>
            <consortium name="The Broad Institute Genome Sequencing Platform"/>
            <person name="Russ C."/>
            <person name="Cuomo C."/>
            <person name="Shea T."/>
            <person name="Young S.K."/>
            <person name="Zeng Q."/>
            <person name="Koehrsen M."/>
            <person name="Haas B."/>
            <person name="Borodovsky M."/>
            <person name="Guigo R."/>
            <person name="Alvarado L."/>
            <person name="Berlin A."/>
            <person name="Borenstein D."/>
            <person name="Chen Z."/>
            <person name="Engels R."/>
            <person name="Freedman E."/>
            <person name="Gellesch M."/>
            <person name="Goldberg J."/>
            <person name="Griggs A."/>
            <person name="Gujja S."/>
            <person name="Heiman D."/>
            <person name="Hepburn T."/>
            <person name="Howarth C."/>
            <person name="Jen D."/>
            <person name="Larson L."/>
            <person name="Lewis B."/>
            <person name="Mehta T."/>
            <person name="Park D."/>
            <person name="Pearson M."/>
            <person name="Roberts A."/>
            <person name="Saif S."/>
            <person name="Shenoy N."/>
            <person name="Sisk P."/>
            <person name="Stolte C."/>
            <person name="Sykes S."/>
            <person name="Walk T."/>
            <person name="White J."/>
            <person name="Yandava C."/>
            <person name="Burger G."/>
            <person name="Gray M.W."/>
            <person name="Holland P.W.H."/>
            <person name="King N."/>
            <person name="Lang F.B.F."/>
            <person name="Roger A.J."/>
            <person name="Ruiz-Trillo I."/>
            <person name="Lander E."/>
            <person name="Nusbaum C."/>
        </authorList>
    </citation>
    <scope>NUCLEOTIDE SEQUENCE [LARGE SCALE GENOMIC DNA]</scope>
    <source>
        <strain evidence="11">ATCC 38327</strain>
    </source>
</reference>
<feature type="region of interest" description="Disordered" evidence="8">
    <location>
        <begin position="1"/>
        <end position="30"/>
    </location>
</feature>
<name>A0A0L0SQ15_ALLM3</name>
<dbReference type="GO" id="GO:0005875">
    <property type="term" value="C:microtubule associated complex"/>
    <property type="evidence" value="ECO:0007669"/>
    <property type="project" value="TreeGrafter"/>
</dbReference>
<evidence type="ECO:0000256" key="3">
    <source>
        <dbReference type="ARBA" id="ARBA00022741"/>
    </source>
</evidence>
<accession>A0A0L0SQ15</accession>
<dbReference type="SMART" id="SM00129">
    <property type="entry name" value="KISc"/>
    <property type="match status" value="1"/>
</dbReference>
<keyword evidence="6" id="KW-0505">Motor protein</keyword>
<dbReference type="InterPro" id="IPR027417">
    <property type="entry name" value="P-loop_NTPase"/>
</dbReference>
<keyword evidence="2" id="KW-0963">Cytoplasm</keyword>
<feature type="coiled-coil region" evidence="7">
    <location>
        <begin position="750"/>
        <end position="826"/>
    </location>
</feature>
<dbReference type="PRINTS" id="PR00380">
    <property type="entry name" value="KINESINHEAVY"/>
</dbReference>
<dbReference type="InterPro" id="IPR027640">
    <property type="entry name" value="Kinesin-like_fam"/>
</dbReference>
<evidence type="ECO:0000256" key="8">
    <source>
        <dbReference type="SAM" id="MobiDB-lite"/>
    </source>
</evidence>
<dbReference type="PANTHER" id="PTHR47969">
    <property type="entry name" value="CHROMOSOME-ASSOCIATED KINESIN KIF4A-RELATED"/>
    <property type="match status" value="1"/>
</dbReference>
<evidence type="ECO:0000256" key="2">
    <source>
        <dbReference type="ARBA" id="ARBA00022490"/>
    </source>
</evidence>
<evidence type="ECO:0000256" key="4">
    <source>
        <dbReference type="ARBA" id="ARBA00022840"/>
    </source>
</evidence>
<dbReference type="VEuPathDB" id="FungiDB:AMAG_09963"/>
<dbReference type="GO" id="GO:0007052">
    <property type="term" value="P:mitotic spindle organization"/>
    <property type="evidence" value="ECO:0007669"/>
    <property type="project" value="TreeGrafter"/>
</dbReference>
<feature type="coiled-coil region" evidence="7">
    <location>
        <begin position="423"/>
        <end position="457"/>
    </location>
</feature>
<keyword evidence="3 6" id="KW-0547">Nucleotide-binding</keyword>
<evidence type="ECO:0000256" key="1">
    <source>
        <dbReference type="ARBA" id="ARBA00004496"/>
    </source>
</evidence>
<dbReference type="InterPro" id="IPR019821">
    <property type="entry name" value="Kinesin_motor_CS"/>
</dbReference>
<dbReference type="PROSITE" id="PS00411">
    <property type="entry name" value="KINESIN_MOTOR_1"/>
    <property type="match status" value="1"/>
</dbReference>
<feature type="coiled-coil region" evidence="7">
    <location>
        <begin position="594"/>
        <end position="677"/>
    </location>
</feature>
<feature type="coiled-coil region" evidence="7">
    <location>
        <begin position="529"/>
        <end position="556"/>
    </location>
</feature>
<feature type="coiled-coil region" evidence="7">
    <location>
        <begin position="1198"/>
        <end position="1232"/>
    </location>
</feature>
<keyword evidence="4 6" id="KW-0067">ATP-binding</keyword>